<feature type="repeat" description="WD" evidence="17">
    <location>
        <begin position="323"/>
        <end position="364"/>
    </location>
</feature>
<evidence type="ECO:0000256" key="11">
    <source>
        <dbReference type="ARBA" id="ARBA00022737"/>
    </source>
</evidence>
<dbReference type="InterPro" id="IPR015943">
    <property type="entry name" value="WD40/YVTN_repeat-like_dom_sf"/>
</dbReference>
<comment type="function">
    <text evidence="18">Ubiquitin-protein ligase which is mainly involved pre-mRNA splicing and DNA repair. Required for pre-mRNA splicing as component of the spliceosome.</text>
</comment>
<dbReference type="PROSITE" id="PS00678">
    <property type="entry name" value="WD_REPEATS_1"/>
    <property type="match status" value="1"/>
</dbReference>
<comment type="subunit">
    <text evidence="18">Homotetramer.</text>
</comment>
<keyword evidence="15 18" id="KW-0234">DNA repair</keyword>
<evidence type="ECO:0000256" key="9">
    <source>
        <dbReference type="ARBA" id="ARBA00022679"/>
    </source>
</evidence>
<dbReference type="PANTHER" id="PTHR43995:SF1">
    <property type="entry name" value="PRE-MRNA-PROCESSING FACTOR 19"/>
    <property type="match status" value="1"/>
</dbReference>
<comment type="pathway">
    <text evidence="3 18">Protein modification; protein ubiquitination.</text>
</comment>
<dbReference type="InterPro" id="IPR020472">
    <property type="entry name" value="WD40_PAC1"/>
</dbReference>
<sequence length="482" mass="52233">MALCCALSNEVPEHPVVSPVSGSVFERRLIEKYIADNGVDPVNGKEVTVDQLIDIKTPPIVKPKVPSATSIPAVLKSLQDEWDAVMLNSFTLRQQLQTARQELSHALYQHDAACRVIARLHKEVSTAREALATLKPQTGYAAVTAPSVATSAEASGVAAQPVEAAGLTQEIISQLQDKATVLTQERKRRGKTMPEGLATVEAMKGYKTLASHPALHSASMPGILTMDIHAADTSHILTGGNDRCATVFNKDTEQEIAITASPDATIRVWNITSSSQSAIIRAHDAAVTGLSLHATGEYVLSTSLDQHWAFSDIRVGRLLTKVADTDGNPLTTAQFHPDGLIFGTGTQDSQIKIWDLKEQSNVANFPGHSGPISSLSFSENGYYLATAAEDSCVKLWDLRKLKNFKTIQLDEGYEVKDLCFDQSGTYLAVAGTDVRVYLCKQWETLKTFNDHTALAMGVRFGNHAQSIASVSMDRTLKIYGTE</sequence>
<evidence type="ECO:0000256" key="12">
    <source>
        <dbReference type="ARBA" id="ARBA00022763"/>
    </source>
</evidence>
<dbReference type="InterPro" id="IPR055340">
    <property type="entry name" value="RING-Ubox_PRP19"/>
</dbReference>
<dbReference type="GO" id="GO:0005737">
    <property type="term" value="C:cytoplasm"/>
    <property type="evidence" value="ECO:0007669"/>
    <property type="project" value="TreeGrafter"/>
</dbReference>
<name>A0A4Y7NI98_9CRUS</name>
<evidence type="ECO:0000256" key="4">
    <source>
        <dbReference type="ARBA" id="ARBA00006388"/>
    </source>
</evidence>
<dbReference type="GO" id="GO:0000974">
    <property type="term" value="C:Prp19 complex"/>
    <property type="evidence" value="ECO:0007669"/>
    <property type="project" value="UniProtKB-UniRule"/>
</dbReference>
<dbReference type="FunFam" id="2.130.10.10:FF:000043">
    <property type="entry name" value="pre-mRNA-processing factor 19"/>
    <property type="match status" value="1"/>
</dbReference>
<keyword evidence="9 18" id="KW-0808">Transferase</keyword>
<dbReference type="EC" id="2.3.2.27" evidence="5 18"/>
<reference evidence="20" key="1">
    <citation type="submission" date="2018-08" db="EMBL/GenBank/DDBJ databases">
        <authorList>
            <person name="Cornetti L."/>
        </authorList>
    </citation>
    <scope>NUCLEOTIDE SEQUENCE</scope>
    <source>
        <strain evidence="20">CH-H-2</strain>
    </source>
</reference>
<evidence type="ECO:0000256" key="1">
    <source>
        <dbReference type="ARBA" id="ARBA00000900"/>
    </source>
</evidence>
<dbReference type="GO" id="GO:0061630">
    <property type="term" value="F:ubiquitin protein ligase activity"/>
    <property type="evidence" value="ECO:0007669"/>
    <property type="project" value="UniProtKB-UniRule"/>
</dbReference>
<dbReference type="InterPro" id="IPR013083">
    <property type="entry name" value="Znf_RING/FYVE/PHD"/>
</dbReference>
<evidence type="ECO:0000256" key="3">
    <source>
        <dbReference type="ARBA" id="ARBA00004906"/>
    </source>
</evidence>
<evidence type="ECO:0000259" key="19">
    <source>
        <dbReference type="PROSITE" id="PS51698"/>
    </source>
</evidence>
<dbReference type="InterPro" id="IPR038959">
    <property type="entry name" value="Prp19"/>
</dbReference>
<keyword evidence="11" id="KW-0677">Repeat</keyword>
<keyword evidence="14 18" id="KW-0508">mRNA splicing</keyword>
<dbReference type="GO" id="GO:0070534">
    <property type="term" value="P:protein K63-linked ubiquitination"/>
    <property type="evidence" value="ECO:0007669"/>
    <property type="project" value="UniProtKB-UniRule"/>
</dbReference>
<evidence type="ECO:0000256" key="16">
    <source>
        <dbReference type="ARBA" id="ARBA00023242"/>
    </source>
</evidence>
<accession>A0A4Y7NI98</accession>
<dbReference type="PROSITE" id="PS50294">
    <property type="entry name" value="WD_REPEATS_REGION"/>
    <property type="match status" value="2"/>
</dbReference>
<dbReference type="InterPro" id="IPR019775">
    <property type="entry name" value="WD40_repeat_CS"/>
</dbReference>
<dbReference type="InterPro" id="IPR013915">
    <property type="entry name" value="Prp19_cc"/>
</dbReference>
<dbReference type="AlphaFoldDB" id="A0A4Y7NI98"/>
<dbReference type="SMART" id="SM00504">
    <property type="entry name" value="Ubox"/>
    <property type="match status" value="1"/>
</dbReference>
<dbReference type="InterPro" id="IPR003613">
    <property type="entry name" value="Ubox_domain"/>
</dbReference>
<evidence type="ECO:0000256" key="5">
    <source>
        <dbReference type="ARBA" id="ARBA00012483"/>
    </source>
</evidence>
<evidence type="ECO:0000313" key="20">
    <source>
        <dbReference type="EMBL" id="SVE92317.1"/>
    </source>
</evidence>
<proteinExistence type="evidence at transcript level"/>
<feature type="domain" description="U-box" evidence="19">
    <location>
        <begin position="1"/>
        <end position="73"/>
    </location>
</feature>
<dbReference type="PROSITE" id="PS51698">
    <property type="entry name" value="U_BOX"/>
    <property type="match status" value="1"/>
</dbReference>
<dbReference type="InterPro" id="IPR036322">
    <property type="entry name" value="WD40_repeat_dom_sf"/>
</dbReference>
<keyword evidence="12 18" id="KW-0227">DNA damage</keyword>
<dbReference type="UniPathway" id="UPA00143"/>
<comment type="subcellular location">
    <subcellularLocation>
        <location evidence="2">Nucleus</location>
        <location evidence="2">Nucleoplasm</location>
    </subcellularLocation>
</comment>
<evidence type="ECO:0000256" key="18">
    <source>
        <dbReference type="RuleBase" id="RU367101"/>
    </source>
</evidence>
<organism evidence="20">
    <name type="scientific">Megafenestra aurita</name>
    <dbReference type="NCBI Taxonomy" id="2291010"/>
    <lineage>
        <taxon>Eukaryota</taxon>
        <taxon>Metazoa</taxon>
        <taxon>Ecdysozoa</taxon>
        <taxon>Arthropoda</taxon>
        <taxon>Crustacea</taxon>
        <taxon>Branchiopoda</taxon>
        <taxon>Diplostraca</taxon>
        <taxon>Cladocera</taxon>
        <taxon>Anomopoda</taxon>
        <taxon>Daphniidae</taxon>
        <taxon>Megafenestra</taxon>
    </lineage>
</organism>
<comment type="similarity">
    <text evidence="4 18">Belongs to the WD repeat PRP19 family.</text>
</comment>
<dbReference type="GO" id="GO:0005654">
    <property type="term" value="C:nucleoplasm"/>
    <property type="evidence" value="ECO:0007669"/>
    <property type="project" value="UniProtKB-SubCell"/>
</dbReference>
<evidence type="ECO:0000256" key="10">
    <source>
        <dbReference type="ARBA" id="ARBA00022728"/>
    </source>
</evidence>
<dbReference type="GO" id="GO:0071006">
    <property type="term" value="C:U2-type catalytic step 1 spliceosome"/>
    <property type="evidence" value="ECO:0007669"/>
    <property type="project" value="TreeGrafter"/>
</dbReference>
<dbReference type="Pfam" id="PF08606">
    <property type="entry name" value="Prp19"/>
    <property type="match status" value="1"/>
</dbReference>
<feature type="repeat" description="WD" evidence="17">
    <location>
        <begin position="365"/>
        <end position="406"/>
    </location>
</feature>
<dbReference type="SUPFAM" id="SSF57850">
    <property type="entry name" value="RING/U-box"/>
    <property type="match status" value="1"/>
</dbReference>
<dbReference type="Gene3D" id="2.130.10.10">
    <property type="entry name" value="YVTN repeat-like/Quinoprotein amine dehydrogenase"/>
    <property type="match status" value="1"/>
</dbReference>
<dbReference type="FunFam" id="3.30.40.10:FF:000027">
    <property type="entry name" value="Pre-mRNA-processing factor 19, putative"/>
    <property type="match status" value="1"/>
</dbReference>
<dbReference type="SUPFAM" id="SSF50978">
    <property type="entry name" value="WD40 repeat-like"/>
    <property type="match status" value="1"/>
</dbReference>
<protein>
    <recommendedName>
        <fullName evidence="6 18">Pre-mRNA-processing factor 19</fullName>
        <ecNumber evidence="5 18">2.3.2.27</ecNumber>
    </recommendedName>
</protein>
<evidence type="ECO:0000256" key="6">
    <source>
        <dbReference type="ARBA" id="ARBA00015618"/>
    </source>
</evidence>
<dbReference type="GO" id="GO:0006281">
    <property type="term" value="P:DNA repair"/>
    <property type="evidence" value="ECO:0007669"/>
    <property type="project" value="UniProtKB-KW"/>
</dbReference>
<dbReference type="CDD" id="cd16656">
    <property type="entry name" value="RING-Ubox_PRP19"/>
    <property type="match status" value="1"/>
</dbReference>
<evidence type="ECO:0000256" key="7">
    <source>
        <dbReference type="ARBA" id="ARBA00022574"/>
    </source>
</evidence>
<keyword evidence="16 18" id="KW-0539">Nucleus</keyword>
<dbReference type="SMART" id="SM00320">
    <property type="entry name" value="WD40"/>
    <property type="match status" value="6"/>
</dbReference>
<evidence type="ECO:0000256" key="15">
    <source>
        <dbReference type="ARBA" id="ARBA00023204"/>
    </source>
</evidence>
<evidence type="ECO:0000256" key="2">
    <source>
        <dbReference type="ARBA" id="ARBA00004642"/>
    </source>
</evidence>
<dbReference type="GO" id="GO:0000398">
    <property type="term" value="P:mRNA splicing, via spliceosome"/>
    <property type="evidence" value="ECO:0007669"/>
    <property type="project" value="InterPro"/>
</dbReference>
<keyword evidence="10 18" id="KW-0747">Spliceosome</keyword>
<gene>
    <name evidence="20" type="primary">EOG090X0489</name>
</gene>
<dbReference type="EMBL" id="LR022698">
    <property type="protein sequence ID" value="SVE92317.1"/>
    <property type="molecule type" value="mRNA"/>
</dbReference>
<evidence type="ECO:0000256" key="8">
    <source>
        <dbReference type="ARBA" id="ARBA00022664"/>
    </source>
</evidence>
<evidence type="ECO:0000256" key="13">
    <source>
        <dbReference type="ARBA" id="ARBA00022786"/>
    </source>
</evidence>
<keyword evidence="7 17" id="KW-0853">WD repeat</keyword>
<dbReference type="CDD" id="cd00200">
    <property type="entry name" value="WD40"/>
    <property type="match status" value="1"/>
</dbReference>
<dbReference type="Pfam" id="PF00400">
    <property type="entry name" value="WD40"/>
    <property type="match status" value="4"/>
</dbReference>
<feature type="repeat" description="WD" evidence="17">
    <location>
        <begin position="258"/>
        <end position="279"/>
    </location>
</feature>
<dbReference type="PANTHER" id="PTHR43995">
    <property type="entry name" value="PRE-MRNA-PROCESSING FACTOR 19"/>
    <property type="match status" value="1"/>
</dbReference>
<evidence type="ECO:0000256" key="14">
    <source>
        <dbReference type="ARBA" id="ARBA00023187"/>
    </source>
</evidence>
<dbReference type="InterPro" id="IPR001680">
    <property type="entry name" value="WD40_rpt"/>
</dbReference>
<evidence type="ECO:0000256" key="17">
    <source>
        <dbReference type="PROSITE-ProRule" id="PRU00221"/>
    </source>
</evidence>
<dbReference type="Pfam" id="PF04564">
    <property type="entry name" value="U-box"/>
    <property type="match status" value="1"/>
</dbReference>
<dbReference type="PROSITE" id="PS50082">
    <property type="entry name" value="WD_REPEATS_2"/>
    <property type="match status" value="3"/>
</dbReference>
<dbReference type="Gene3D" id="3.30.40.10">
    <property type="entry name" value="Zinc/RING finger domain, C3HC4 (zinc finger)"/>
    <property type="match status" value="1"/>
</dbReference>
<keyword evidence="13 18" id="KW-0833">Ubl conjugation pathway</keyword>
<keyword evidence="8 18" id="KW-0507">mRNA processing</keyword>
<comment type="catalytic activity">
    <reaction evidence="1 18">
        <text>S-ubiquitinyl-[E2 ubiquitin-conjugating enzyme]-L-cysteine + [acceptor protein]-L-lysine = [E2 ubiquitin-conjugating enzyme]-L-cysteine + N(6)-ubiquitinyl-[acceptor protein]-L-lysine.</text>
        <dbReference type="EC" id="2.3.2.27"/>
    </reaction>
</comment>
<dbReference type="PRINTS" id="PR00320">
    <property type="entry name" value="GPROTEINBRPT"/>
</dbReference>